<dbReference type="Proteomes" id="UP000540656">
    <property type="component" value="Unassembled WGS sequence"/>
</dbReference>
<gene>
    <name evidence="2" type="ORF">BJ980_001025</name>
</gene>
<keyword evidence="1" id="KW-0472">Membrane</keyword>
<organism evidence="2 3">
    <name type="scientific">Nocardioides daedukensis</name>
    <dbReference type="NCBI Taxonomy" id="634462"/>
    <lineage>
        <taxon>Bacteria</taxon>
        <taxon>Bacillati</taxon>
        <taxon>Actinomycetota</taxon>
        <taxon>Actinomycetes</taxon>
        <taxon>Propionibacteriales</taxon>
        <taxon>Nocardioidaceae</taxon>
        <taxon>Nocardioides</taxon>
    </lineage>
</organism>
<dbReference type="AlphaFoldDB" id="A0A7Y9RWS3"/>
<proteinExistence type="predicted"/>
<accession>A0A7Y9RWS3</accession>
<sequence>MDAAQFAVAVVLVGVCIGVVLVMRSPGLAGGSPRTRAARRDGLRRLGAEQGWSLAEGEEASGRTYDERLGAERVVAGECELVLQGRADEFVAESWVTHARTLGSPLTFRTHQQVIRFPCAGTPEFIVRSLPSRHELRYFPARFKGRSGFVNFHTQMLVGGEFAAVQDRIAPFVEAIHASRLWVIGLEDELVLMSTREVDAVHFQQRLALGRAITEALG</sequence>
<keyword evidence="1" id="KW-1133">Transmembrane helix</keyword>
<name>A0A7Y9RWS3_9ACTN</name>
<evidence type="ECO:0000313" key="2">
    <source>
        <dbReference type="EMBL" id="NYG58102.1"/>
    </source>
</evidence>
<comment type="caution">
    <text evidence="2">The sequence shown here is derived from an EMBL/GenBank/DDBJ whole genome shotgun (WGS) entry which is preliminary data.</text>
</comment>
<dbReference type="RefSeq" id="WP_179501296.1">
    <property type="nucleotide sequence ID" value="NZ_JACCAA010000001.1"/>
</dbReference>
<protein>
    <recommendedName>
        <fullName evidence="4">DUF3137 domain-containing protein</fullName>
    </recommendedName>
</protein>
<keyword evidence="1" id="KW-0812">Transmembrane</keyword>
<feature type="transmembrane region" description="Helical" evidence="1">
    <location>
        <begin position="6"/>
        <end position="24"/>
    </location>
</feature>
<evidence type="ECO:0000256" key="1">
    <source>
        <dbReference type="SAM" id="Phobius"/>
    </source>
</evidence>
<reference evidence="2 3" key="1">
    <citation type="submission" date="2020-07" db="EMBL/GenBank/DDBJ databases">
        <title>Sequencing the genomes of 1000 actinobacteria strains.</title>
        <authorList>
            <person name="Klenk H.-P."/>
        </authorList>
    </citation>
    <scope>NUCLEOTIDE SEQUENCE [LARGE SCALE GENOMIC DNA]</scope>
    <source>
        <strain evidence="2 3">DSM 23819</strain>
    </source>
</reference>
<dbReference type="EMBL" id="JACCAA010000001">
    <property type="protein sequence ID" value="NYG58102.1"/>
    <property type="molecule type" value="Genomic_DNA"/>
</dbReference>
<evidence type="ECO:0000313" key="3">
    <source>
        <dbReference type="Proteomes" id="UP000540656"/>
    </source>
</evidence>
<evidence type="ECO:0008006" key="4">
    <source>
        <dbReference type="Google" id="ProtNLM"/>
    </source>
</evidence>
<keyword evidence="3" id="KW-1185">Reference proteome</keyword>